<feature type="transmembrane region" description="Helical" evidence="1">
    <location>
        <begin position="141"/>
        <end position="159"/>
    </location>
</feature>
<keyword evidence="1" id="KW-1133">Transmembrane helix</keyword>
<protein>
    <submittedName>
        <fullName evidence="2">Uncharacterized protein</fullName>
    </submittedName>
</protein>
<keyword evidence="1" id="KW-0472">Membrane</keyword>
<feature type="transmembrane region" description="Helical" evidence="1">
    <location>
        <begin position="48"/>
        <end position="69"/>
    </location>
</feature>
<organism evidence="2 3">
    <name type="scientific">Curvularia kusanoi</name>
    <name type="common">Cochliobolus kusanoi</name>
    <dbReference type="NCBI Taxonomy" id="90978"/>
    <lineage>
        <taxon>Eukaryota</taxon>
        <taxon>Fungi</taxon>
        <taxon>Dikarya</taxon>
        <taxon>Ascomycota</taxon>
        <taxon>Pezizomycotina</taxon>
        <taxon>Dothideomycetes</taxon>
        <taxon>Pleosporomycetidae</taxon>
        <taxon>Pleosporales</taxon>
        <taxon>Pleosporineae</taxon>
        <taxon>Pleosporaceae</taxon>
        <taxon>Curvularia</taxon>
    </lineage>
</organism>
<evidence type="ECO:0000256" key="1">
    <source>
        <dbReference type="SAM" id="Phobius"/>
    </source>
</evidence>
<evidence type="ECO:0000313" key="2">
    <source>
        <dbReference type="EMBL" id="KAF2998162.1"/>
    </source>
</evidence>
<dbReference type="OrthoDB" id="3358048at2759"/>
<dbReference type="AlphaFoldDB" id="A0A9P4T8R1"/>
<sequence>MAATRLRKTFHYPDSSDDEDTVEAGMDAQDRETLITTLQTHDTTSTRLYTQLLLALPACIAILTLPGLLSIRTLVPSLFVLASLVTSAYTLYYLPLPPRRAEIISGGAGQVGAGRARGYKIDGQAERKQVPWLGDEMQELLAHYIISANGVVCGLFAVLEMTKGREWREGMLIGGGYVPGLVFSVVMWARRELRVVDMSELQQQLRS</sequence>
<comment type="caution">
    <text evidence="2">The sequence shown here is derived from an EMBL/GenBank/DDBJ whole genome shotgun (WGS) entry which is preliminary data.</text>
</comment>
<keyword evidence="1" id="KW-0812">Transmembrane</keyword>
<accession>A0A9P4T8R1</accession>
<proteinExistence type="predicted"/>
<feature type="transmembrane region" description="Helical" evidence="1">
    <location>
        <begin position="171"/>
        <end position="189"/>
    </location>
</feature>
<keyword evidence="3" id="KW-1185">Reference proteome</keyword>
<dbReference type="EMBL" id="SWKU01000020">
    <property type="protein sequence ID" value="KAF2998162.1"/>
    <property type="molecule type" value="Genomic_DNA"/>
</dbReference>
<evidence type="ECO:0000313" key="3">
    <source>
        <dbReference type="Proteomes" id="UP000801428"/>
    </source>
</evidence>
<dbReference type="Proteomes" id="UP000801428">
    <property type="component" value="Unassembled WGS sequence"/>
</dbReference>
<name>A0A9P4T8R1_CURKU</name>
<gene>
    <name evidence="2" type="ORF">E8E13_002886</name>
</gene>
<reference evidence="2" key="1">
    <citation type="submission" date="2019-04" db="EMBL/GenBank/DDBJ databases">
        <title>Sequencing of skin fungus with MAO and IRED activity.</title>
        <authorList>
            <person name="Marsaioli A.J."/>
            <person name="Bonatto J.M.C."/>
            <person name="Reis Junior O."/>
        </authorList>
    </citation>
    <scope>NUCLEOTIDE SEQUENCE</scope>
    <source>
        <strain evidence="2">30M1</strain>
    </source>
</reference>